<reference evidence="2" key="2">
    <citation type="journal article" date="2015" name="J. Proteomics">
        <title>Sexual differences in the sialomes of the zebra tick, Rhipicephalus pulchellus.</title>
        <authorList>
            <person name="Tan A.W."/>
            <person name="Francischetti I.M."/>
            <person name="Slovak M."/>
            <person name="Kini R.M."/>
            <person name="Ribeiro J.M."/>
        </authorList>
    </citation>
    <scope>NUCLEOTIDE SEQUENCE</scope>
    <source>
        <tissue evidence="2">Salivary gland</tissue>
    </source>
</reference>
<proteinExistence type="evidence at transcript level"/>
<organism evidence="2">
    <name type="scientific">Rhipicephalus pulchellus</name>
    <name type="common">Yellow backed tick</name>
    <name type="synonym">Dermacentor pulchellus</name>
    <dbReference type="NCBI Taxonomy" id="72859"/>
    <lineage>
        <taxon>Eukaryota</taxon>
        <taxon>Metazoa</taxon>
        <taxon>Ecdysozoa</taxon>
        <taxon>Arthropoda</taxon>
        <taxon>Chelicerata</taxon>
        <taxon>Arachnida</taxon>
        <taxon>Acari</taxon>
        <taxon>Parasitiformes</taxon>
        <taxon>Ixodida</taxon>
        <taxon>Ixodoidea</taxon>
        <taxon>Ixodidae</taxon>
        <taxon>Rhipicephalinae</taxon>
        <taxon>Rhipicephalus</taxon>
        <taxon>Rhipicephalus</taxon>
    </lineage>
</organism>
<name>L7MMI9_RHIPC</name>
<dbReference type="EMBL" id="GACK01000306">
    <property type="protein sequence ID" value="JAA64728.1"/>
    <property type="molecule type" value="mRNA"/>
</dbReference>
<protein>
    <submittedName>
        <fullName evidence="2">Uncharacterized protein</fullName>
    </submittedName>
</protein>
<dbReference type="AlphaFoldDB" id="L7MMI9"/>
<keyword evidence="1" id="KW-0812">Transmembrane</keyword>
<feature type="transmembrane region" description="Helical" evidence="1">
    <location>
        <begin position="12"/>
        <end position="34"/>
    </location>
</feature>
<keyword evidence="1" id="KW-1133">Transmembrane helix</keyword>
<accession>L7MMI9</accession>
<reference evidence="2" key="1">
    <citation type="submission" date="2012-11" db="EMBL/GenBank/DDBJ databases">
        <authorList>
            <person name="Lucero-Rivera Y.E."/>
            <person name="Tovar-Ramirez D."/>
        </authorList>
    </citation>
    <scope>NUCLEOTIDE SEQUENCE</scope>
    <source>
        <tissue evidence="2">Salivary gland</tissue>
    </source>
</reference>
<sequence length="103" mass="11785">MYVTLHTTLYFSFYYFLFALICLIFSFAIFYYSFISLLFSASVAPATVACSSSIFCFGGANYSYVQLFYFLLRWRELQLREALLFPASVARTTVTCSSSKAKV</sequence>
<evidence type="ECO:0000256" key="1">
    <source>
        <dbReference type="SAM" id="Phobius"/>
    </source>
</evidence>
<feature type="non-terminal residue" evidence="2">
    <location>
        <position position="103"/>
    </location>
</feature>
<feature type="transmembrane region" description="Helical" evidence="1">
    <location>
        <begin position="46"/>
        <end position="72"/>
    </location>
</feature>
<evidence type="ECO:0000313" key="2">
    <source>
        <dbReference type="EMBL" id="JAA64728.1"/>
    </source>
</evidence>
<keyword evidence="1" id="KW-0472">Membrane</keyword>